<sequence>MAVSFTGAIAAGLFVDGQLGLVSFIALLNFTAGVWVSQSIHSLGNARTDDTYDGVLGVLRDTTGEKRFHGLDTGRLARLITLIAAVTAVSLLTAGQVLPSELASIGVVAIGSIALVTAMTGFLIALGSSYDDATRHTTIEIEHQREYPSTRDRARDAETMEQIIDLGGIDEPPDHFEQY</sequence>
<dbReference type="Proteomes" id="UP000258613">
    <property type="component" value="Chromosome"/>
</dbReference>
<reference evidence="5" key="1">
    <citation type="submission" date="2017-10" db="EMBL/GenBank/DDBJ databases">
        <title>Phenotypic and genomic properties of facultatively anaerobic sulfur-reducing natronoarchaea from hypersaline soda lakes.</title>
        <authorList>
            <person name="Sorokin D.Y."/>
            <person name="Kublanov I.V."/>
            <person name="Roman P."/>
            <person name="Sinninghe Damste J.S."/>
            <person name="Golyshin P.N."/>
            <person name="Rojo D."/>
            <person name="Ciordia S."/>
            <person name="Mena Md.C."/>
            <person name="Ferrer M."/>
            <person name="Messina E."/>
            <person name="Smedile F."/>
            <person name="La Spada G."/>
            <person name="La Cono V."/>
            <person name="Yakimov M.M."/>
        </authorList>
    </citation>
    <scope>NUCLEOTIDE SEQUENCE [LARGE SCALE GENOMIC DNA]</scope>
    <source>
        <strain evidence="5">AArc1</strain>
    </source>
</reference>
<reference evidence="3" key="3">
    <citation type="journal article" date="2019" name="Int. J. Syst. Evol. Microbiol.">
        <title>Natronolimnobius sulfurireducens sp. nov. and Halalkaliarchaeum desulfuricum gen. nov., sp. nov., the first sulfur-respiring alkaliphilic haloarchaea from hypersaline alkaline lakes.</title>
        <authorList>
            <person name="Sorokin D.Y."/>
            <person name="Yakimov M."/>
            <person name="Messina E."/>
            <person name="Merkel A.Y."/>
            <person name="Bale N.J."/>
            <person name="Sinninghe Damste J.S."/>
        </authorList>
    </citation>
    <scope>NUCLEOTIDE SEQUENCE</scope>
    <source>
        <strain evidence="3">AArc-Mg</strain>
        <strain evidence="2">AArc1</strain>
    </source>
</reference>
<keyword evidence="1" id="KW-0812">Transmembrane</keyword>
<feature type="transmembrane region" description="Helical" evidence="1">
    <location>
        <begin position="104"/>
        <end position="126"/>
    </location>
</feature>
<dbReference type="EMBL" id="CP024047">
    <property type="protein sequence ID" value="AXR77267.1"/>
    <property type="molecule type" value="Genomic_DNA"/>
</dbReference>
<dbReference type="Proteomes" id="UP000258707">
    <property type="component" value="Chromosome"/>
</dbReference>
<protein>
    <submittedName>
        <fullName evidence="3">Uncharacterized protein</fullName>
    </submittedName>
</protein>
<evidence type="ECO:0000256" key="1">
    <source>
        <dbReference type="SAM" id="Phobius"/>
    </source>
</evidence>
<dbReference type="EMBL" id="CP027033">
    <property type="protein sequence ID" value="AXR82771.1"/>
    <property type="molecule type" value="Genomic_DNA"/>
</dbReference>
<accession>A0A346PTC6</accession>
<evidence type="ECO:0000313" key="3">
    <source>
        <dbReference type="EMBL" id="AXR82771.1"/>
    </source>
</evidence>
<proteinExistence type="predicted"/>
<evidence type="ECO:0000313" key="5">
    <source>
        <dbReference type="Proteomes" id="UP000258707"/>
    </source>
</evidence>
<evidence type="ECO:0000313" key="4">
    <source>
        <dbReference type="Proteomes" id="UP000258613"/>
    </source>
</evidence>
<dbReference type="KEGG" id="nag:AArcMg_2781"/>
<keyword evidence="1" id="KW-0472">Membrane</keyword>
<accession>A0A346PCM2</accession>
<evidence type="ECO:0000313" key="2">
    <source>
        <dbReference type="EMBL" id="AXR77267.1"/>
    </source>
</evidence>
<feature type="transmembrane region" description="Helical" evidence="1">
    <location>
        <begin position="20"/>
        <end position="37"/>
    </location>
</feature>
<name>A0A346PTC6_9EURY</name>
<feature type="transmembrane region" description="Helical" evidence="1">
    <location>
        <begin position="76"/>
        <end position="98"/>
    </location>
</feature>
<dbReference type="AlphaFoldDB" id="A0A346PTC6"/>
<organism evidence="3 4">
    <name type="scientific">Natrarchaeobaculum sulfurireducens</name>
    <dbReference type="NCBI Taxonomy" id="2044521"/>
    <lineage>
        <taxon>Archaea</taxon>
        <taxon>Methanobacteriati</taxon>
        <taxon>Methanobacteriota</taxon>
        <taxon>Stenosarchaea group</taxon>
        <taxon>Halobacteria</taxon>
        <taxon>Halobacteriales</taxon>
        <taxon>Natrialbaceae</taxon>
        <taxon>Natrarchaeobaculum</taxon>
    </lineage>
</organism>
<dbReference type="KEGG" id="nan:AArc1_0926"/>
<keyword evidence="1" id="KW-1133">Transmembrane helix</keyword>
<gene>
    <name evidence="2" type="ORF">AArc1_0926</name>
    <name evidence="3" type="ORF">AArcMg_2781</name>
</gene>
<reference evidence="4" key="2">
    <citation type="submission" date="2018-02" db="EMBL/GenBank/DDBJ databases">
        <title>Phenotypic and genomic properties of facultatively anaerobic sulfur-reducing natronoarchaea from hypersaline soda lakes.</title>
        <authorList>
            <person name="Sorokin D.Y."/>
            <person name="Kublanov I.V."/>
            <person name="Roman P."/>
            <person name="Sinninghe Damste J.S."/>
            <person name="Golyshin P.N."/>
            <person name="Rojo D."/>
            <person name="Ciordia S."/>
            <person name="Mena M.D.C."/>
            <person name="Ferrer M."/>
            <person name="Messina E."/>
            <person name="Smedile F."/>
            <person name="La Spada G."/>
            <person name="La Cono V."/>
            <person name="Yakimov M.M."/>
        </authorList>
    </citation>
    <scope>NUCLEOTIDE SEQUENCE [LARGE SCALE GENOMIC DNA]</scope>
    <source>
        <strain evidence="4">AArc-Mg</strain>
    </source>
</reference>
<keyword evidence="4" id="KW-1185">Reference proteome</keyword>